<reference evidence="1 2" key="1">
    <citation type="submission" date="2021-06" db="EMBL/GenBank/DDBJ databases">
        <authorList>
            <person name="Criscuolo A."/>
        </authorList>
    </citation>
    <scope>NUCLEOTIDE SEQUENCE [LARGE SCALE GENOMIC DNA]</scope>
    <source>
        <strain evidence="2">CIP 111802</strain>
    </source>
</reference>
<organism evidence="1 2">
    <name type="scientific">Paenibacillus allorhizosphaerae</name>
    <dbReference type="NCBI Taxonomy" id="2849866"/>
    <lineage>
        <taxon>Bacteria</taxon>
        <taxon>Bacillati</taxon>
        <taxon>Bacillota</taxon>
        <taxon>Bacilli</taxon>
        <taxon>Bacillales</taxon>
        <taxon>Paenibacillaceae</taxon>
        <taxon>Paenibacillus</taxon>
    </lineage>
</organism>
<dbReference type="RefSeq" id="WP_218099005.1">
    <property type="nucleotide sequence ID" value="NZ_CAJVCE010000006.1"/>
</dbReference>
<evidence type="ECO:0000313" key="2">
    <source>
        <dbReference type="Proteomes" id="UP000730618"/>
    </source>
</evidence>
<comment type="caution">
    <text evidence="1">The sequence shown here is derived from an EMBL/GenBank/DDBJ whole genome shotgun (WGS) entry which is preliminary data.</text>
</comment>
<evidence type="ECO:0008006" key="3">
    <source>
        <dbReference type="Google" id="ProtNLM"/>
    </source>
</evidence>
<dbReference type="NCBIfam" id="TIGR02243">
    <property type="entry name" value="putative baseplate assembly protein"/>
    <property type="match status" value="1"/>
</dbReference>
<dbReference type="EMBL" id="CAJVCE010000006">
    <property type="protein sequence ID" value="CAG7640739.1"/>
    <property type="molecule type" value="Genomic_DNA"/>
</dbReference>
<proteinExistence type="predicted"/>
<protein>
    <recommendedName>
        <fullName evidence="3">Baseplate assembly protein</fullName>
    </recommendedName>
</protein>
<evidence type="ECO:0000313" key="1">
    <source>
        <dbReference type="EMBL" id="CAG7640739.1"/>
    </source>
</evidence>
<accession>A0ABM8VHN2</accession>
<name>A0ABM8VHN2_9BACL</name>
<gene>
    <name evidence="1" type="ORF">PAECIP111802_02679</name>
</gene>
<keyword evidence="2" id="KW-1185">Reference proteome</keyword>
<sequence length="1014" mass="114107">MKPPLIDQRNLAALTEQMKRLVPYYTPEWRFSPEDPDPGSALFAVFADNFQQNINRLNRVPLKNYIAFLNLLHPTLYTAKPASAYLTFQLSSGAKDPVFIRQGTRVSGKSDDGDGDVLFETVSPIMVTPAELSAIYNVSPLQDKICLVQKGGSAMASQSSVLFDVGSQPNLQEHVWVLGDPAYFHVATRAQIELQLTNASQTYLEAPLLQRLADPSIVEWTYGNAEKGWLPFQDIKVSGNKLLLTKQGIDPIDEMEWEGKIGRWIQCRVRPGKIHEAVINGAAIGQVGIKTEWKPPVDGDMSNGIQLEAVYSNDIQADLTGMYAFGEQFYQNGTLYLSSGEVFSKRNATITLSFDVKAVEHRAYPVQERKVDWKLVMKASDFDEAKDEYIVVSQVIWEYWNGAGWVRLLADTQDEAVFGDPGRQLTKKKIVFTCPSDLEPTFVNSQQSHWIRARIIHISNEIYSTNSVYLSPWLENLRLHYEYEQYSRPELIYARNNMKLQQWEKGGAYPPFVPWKWKNPAVYLGFSTAPVKGPISIYFSIAKLKYVGDQLPALEWEYLSATAQGVKWVPLKVMDGTDGFTASGVIQFAGPTNFAHEALFGQTLYWIRVVNRDNKTERSGQPLPIVRGIFMNTACSLQQESIESEYPSRVAGDSGDSYVLSRAPVLSEQVWVEETGHITEEAIRLMELHQQEQIAVIRDSEGNVQKCWLRWEPVANLHHSGAADRHYVIDRTSGRFSFGDGRSGMAPPLPGEDKVKVSYKFGGGERGNLPAGTIKQLQHAIAFIQSVYNPEPSAGGSNRETIEEAQIRVPQLFKHRNRAVTTDDFEALAREAYPNLAKVKCLSNINANLDKESGCVTMVILPKGQRSEFIFAEMKRRVEHALLEKAASLVAFPEKLQVIEPAYIEISIYAAVAVHEMEHMYEVEVQTMDKLNRFLDPMTGNYDGKGWGIGQSINQSVFYSLIKSIPRVNYVEKLSMTVFRIEDDIRTELDAEHFEGVLHGIIINGNHHVEVNVV</sequence>
<dbReference type="Proteomes" id="UP000730618">
    <property type="component" value="Unassembled WGS sequence"/>
</dbReference>
<dbReference type="InterPro" id="IPR011749">
    <property type="entry name" value="CHP02243"/>
</dbReference>